<dbReference type="Gene3D" id="3.30.230.80">
    <property type="match status" value="1"/>
</dbReference>
<protein>
    <submittedName>
        <fullName evidence="1">Uncharacterized protein</fullName>
    </submittedName>
</protein>
<name>A0A450ULP8_9GAMM</name>
<gene>
    <name evidence="1" type="ORF">BECKH772A_GA0070896_100571</name>
    <name evidence="2" type="ORF">BECKH772C_GA0070978_100551</name>
</gene>
<proteinExistence type="predicted"/>
<evidence type="ECO:0000313" key="1">
    <source>
        <dbReference type="EMBL" id="VFJ93462.1"/>
    </source>
</evidence>
<dbReference type="EMBL" id="CAADFJ010000055">
    <property type="protein sequence ID" value="VFK00906.1"/>
    <property type="molecule type" value="Genomic_DNA"/>
</dbReference>
<organism evidence="1">
    <name type="scientific">Candidatus Kentrum eta</name>
    <dbReference type="NCBI Taxonomy" id="2126337"/>
    <lineage>
        <taxon>Bacteria</taxon>
        <taxon>Pseudomonadati</taxon>
        <taxon>Pseudomonadota</taxon>
        <taxon>Gammaproteobacteria</taxon>
        <taxon>Candidatus Kentrum</taxon>
    </lineage>
</organism>
<accession>A0A450ULP8</accession>
<dbReference type="SUPFAM" id="SSF54211">
    <property type="entry name" value="Ribosomal protein S5 domain 2-like"/>
    <property type="match status" value="1"/>
</dbReference>
<sequence length="573" mass="64760">MKAAIREWGYLLTIPVRLKIGKSGSPSLVNARKMPWEDQQSALDTFKDVFDNNNEPLFIYPFAERQRSGVKFSGMFYFNNQPIFQNSARLYSRGLLVDAENTHIIPTYAPFVYCVVECPSLNVDLARRNPENDAAYRSLCAAVHHEFTDAFEKFAKSQVDSLISLWPAVDNTTISRLINLLDTESERLKLQRDAAEDFVLRCAMYLPFYLLDEISGGQGRPIWKTIDEVVAIKKNNPEANYAPGDIVEVPYTESKVAVEKDILIDRYHELIDVGREGKAHGVLLRVMTRYNEKFAEIHRFRIVPVVLPEADEVTPQEINELWQKTIDMIYHNVSFYKRDHEVVVERITPEDTPIIIGMQDVDEDLVETLRTQLRDAGVAGTQAANLMSKLDGLLGKLSKSGGQIRIRINAENPTMKFLAKATLQDNTLTEAELSLRTITWRAVLDYFGITASRDMIAQERINIDRLVTALINRAERLANVEEHNSGLSARIAQFEAIHKEDLGEQMGVAEPVWRHVGVVDIADSTRKIFGNPGADSTEKARFLSIIISKISEQLDPIATITSFTGDGIQFVVR</sequence>
<evidence type="ECO:0000313" key="2">
    <source>
        <dbReference type="EMBL" id="VFK00906.1"/>
    </source>
</evidence>
<dbReference type="EMBL" id="CAADFG010000057">
    <property type="protein sequence ID" value="VFJ93462.1"/>
    <property type="molecule type" value="Genomic_DNA"/>
</dbReference>
<reference evidence="1" key="1">
    <citation type="submission" date="2019-02" db="EMBL/GenBank/DDBJ databases">
        <authorList>
            <person name="Gruber-Vodicka R. H."/>
            <person name="Seah K. B. B."/>
        </authorList>
    </citation>
    <scope>NUCLEOTIDE SEQUENCE</scope>
    <source>
        <strain evidence="2">BECK_SA2B12</strain>
        <strain evidence="1">BECK_SA2B15</strain>
    </source>
</reference>
<dbReference type="AlphaFoldDB" id="A0A450ULP8"/>
<dbReference type="InterPro" id="IPR020568">
    <property type="entry name" value="Ribosomal_Su5_D2-typ_SF"/>
</dbReference>